<evidence type="ECO:0000259" key="6">
    <source>
        <dbReference type="Pfam" id="PF24997"/>
    </source>
</evidence>
<comment type="subcellular location">
    <subcellularLocation>
        <location evidence="1">Nucleus</location>
    </subcellularLocation>
</comment>
<keyword evidence="3" id="KW-0235">DNA replication</keyword>
<evidence type="ECO:0000313" key="9">
    <source>
        <dbReference type="Proteomes" id="UP000215914"/>
    </source>
</evidence>
<dbReference type="Gramene" id="mRNA:HanXRQr2_Chr12g0529981">
    <property type="protein sequence ID" value="mRNA:HanXRQr2_Chr12g0529981"/>
    <property type="gene ID" value="HanXRQr2_Chr12g0529981"/>
</dbReference>
<comment type="similarity">
    <text evidence="2">Belongs to the GINS1/PSF1 family.</text>
</comment>
<dbReference type="InterPro" id="IPR056783">
    <property type="entry name" value="PSF1_C"/>
</dbReference>
<dbReference type="STRING" id="4232.A0A251S493"/>
<dbReference type="GO" id="GO:1902983">
    <property type="term" value="P:DNA strand elongation involved in mitotic DNA replication"/>
    <property type="evidence" value="ECO:0000318"/>
    <property type="project" value="GO_Central"/>
</dbReference>
<sequence>MYGRKASQLLKEFVSGEPGQLTGFNNDLFAQVIEECDGNILHLQALLRKMQEEGSNNQTNKNADHFGALVHHLSLVRNKRCLMAYVYNRAEVIQNLGWTIKHADLPAAVKEKLSISENEYFGKHSSNLQSYMLDLNLDLAVDMVPPKDPYIKVRVLEEIGEVLLSDQIANLAMHSILFLKRIDAESFISQGKMEELTS</sequence>
<dbReference type="InterPro" id="IPR005339">
    <property type="entry name" value="GINS_Psf1"/>
</dbReference>
<dbReference type="InterPro" id="IPR036224">
    <property type="entry name" value="GINS_bundle-like_dom_sf"/>
</dbReference>
<dbReference type="PANTHER" id="PTHR12914:SF2">
    <property type="entry name" value="DNA REPLICATION COMPLEX GINS PROTEIN PSF1"/>
    <property type="match status" value="1"/>
</dbReference>
<dbReference type="PANTHER" id="PTHR12914">
    <property type="entry name" value="PARTNER OF SLD5"/>
    <property type="match status" value="1"/>
</dbReference>
<dbReference type="CDD" id="cd11710">
    <property type="entry name" value="GINS_A_psf1"/>
    <property type="match status" value="1"/>
</dbReference>
<evidence type="ECO:0000256" key="2">
    <source>
        <dbReference type="ARBA" id="ARBA00006677"/>
    </source>
</evidence>
<gene>
    <name evidence="8" type="primary">PSF1</name>
    <name evidence="8" type="ORF">HannXRQ_Chr15g0463891</name>
    <name evidence="7" type="ORF">HanXRQr2_Chr12g0529981</name>
</gene>
<feature type="domain" description="GINS subunit" evidence="5">
    <location>
        <begin position="45"/>
        <end position="134"/>
    </location>
</feature>
<dbReference type="InterPro" id="IPR021151">
    <property type="entry name" value="GINS_A"/>
</dbReference>
<dbReference type="Pfam" id="PF05916">
    <property type="entry name" value="Sld5"/>
    <property type="match status" value="1"/>
</dbReference>
<evidence type="ECO:0000259" key="5">
    <source>
        <dbReference type="Pfam" id="PF05916"/>
    </source>
</evidence>
<dbReference type="EMBL" id="CM007904">
    <property type="protein sequence ID" value="OTF93674.1"/>
    <property type="molecule type" value="Genomic_DNA"/>
</dbReference>
<accession>A0A251S493</accession>
<protein>
    <submittedName>
        <fullName evidence="7">GINS complex, subunit Psf1, GINS subunit, domain A protein</fullName>
    </submittedName>
    <submittedName>
        <fullName evidence="8">Putative partner of SLD five 1</fullName>
    </submittedName>
</protein>
<keyword evidence="4" id="KW-0539">Nucleus</keyword>
<dbReference type="FunCoup" id="A0A251S493">
    <property type="interactions" value="2667"/>
</dbReference>
<dbReference type="InParanoid" id="A0A251S493"/>
<dbReference type="Proteomes" id="UP000215914">
    <property type="component" value="Chromosome 15"/>
</dbReference>
<evidence type="ECO:0000313" key="7">
    <source>
        <dbReference type="EMBL" id="KAF5776952.1"/>
    </source>
</evidence>
<dbReference type="Gene3D" id="1.20.58.1030">
    <property type="match status" value="1"/>
</dbReference>
<name>A0A251S493_HELAN</name>
<reference evidence="7" key="3">
    <citation type="submission" date="2020-06" db="EMBL/GenBank/DDBJ databases">
        <title>Helianthus annuus Genome sequencing and assembly Release 2.</title>
        <authorList>
            <person name="Gouzy J."/>
            <person name="Langlade N."/>
            <person name="Munos S."/>
        </authorList>
    </citation>
    <scope>NUCLEOTIDE SEQUENCE</scope>
    <source>
        <tissue evidence="7">Leaves</tissue>
    </source>
</reference>
<dbReference type="OMA" id="MFCEKAT"/>
<reference evidence="8" key="2">
    <citation type="submission" date="2017-02" db="EMBL/GenBank/DDBJ databases">
        <title>Sunflower complete genome.</title>
        <authorList>
            <person name="Langlade N."/>
            <person name="Munos S."/>
        </authorList>
    </citation>
    <scope>NUCLEOTIDE SEQUENCE [LARGE SCALE GENOMIC DNA]</scope>
    <source>
        <tissue evidence="8">Leaves</tissue>
    </source>
</reference>
<dbReference type="GO" id="GO:0000811">
    <property type="term" value="C:GINS complex"/>
    <property type="evidence" value="ECO:0000318"/>
    <property type="project" value="GO_Central"/>
</dbReference>
<evidence type="ECO:0000256" key="1">
    <source>
        <dbReference type="ARBA" id="ARBA00004123"/>
    </source>
</evidence>
<dbReference type="OrthoDB" id="10252587at2759"/>
<reference evidence="7 9" key="1">
    <citation type="journal article" date="2017" name="Nature">
        <title>The sunflower genome provides insights into oil metabolism, flowering and Asterid evolution.</title>
        <authorList>
            <person name="Badouin H."/>
            <person name="Gouzy J."/>
            <person name="Grassa C.J."/>
            <person name="Murat F."/>
            <person name="Staton S.E."/>
            <person name="Cottret L."/>
            <person name="Lelandais-Briere C."/>
            <person name="Owens G.L."/>
            <person name="Carrere S."/>
            <person name="Mayjonade B."/>
            <person name="Legrand L."/>
            <person name="Gill N."/>
            <person name="Kane N.C."/>
            <person name="Bowers J.E."/>
            <person name="Hubner S."/>
            <person name="Bellec A."/>
            <person name="Berard A."/>
            <person name="Berges H."/>
            <person name="Blanchet N."/>
            <person name="Boniface M.C."/>
            <person name="Brunel D."/>
            <person name="Catrice O."/>
            <person name="Chaidir N."/>
            <person name="Claudel C."/>
            <person name="Donnadieu C."/>
            <person name="Faraut T."/>
            <person name="Fievet G."/>
            <person name="Helmstetter N."/>
            <person name="King M."/>
            <person name="Knapp S.J."/>
            <person name="Lai Z."/>
            <person name="Le Paslier M.C."/>
            <person name="Lippi Y."/>
            <person name="Lorenzon L."/>
            <person name="Mandel J.R."/>
            <person name="Marage G."/>
            <person name="Marchand G."/>
            <person name="Marquand E."/>
            <person name="Bret-Mestries E."/>
            <person name="Morien E."/>
            <person name="Nambeesan S."/>
            <person name="Nguyen T."/>
            <person name="Pegot-Espagnet P."/>
            <person name="Pouilly N."/>
            <person name="Raftis F."/>
            <person name="Sallet E."/>
            <person name="Schiex T."/>
            <person name="Thomas J."/>
            <person name="Vandecasteele C."/>
            <person name="Vares D."/>
            <person name="Vear F."/>
            <person name="Vautrin S."/>
            <person name="Crespi M."/>
            <person name="Mangin B."/>
            <person name="Burke J.M."/>
            <person name="Salse J."/>
            <person name="Munos S."/>
            <person name="Vincourt P."/>
            <person name="Rieseberg L.H."/>
            <person name="Langlade N.B."/>
        </authorList>
    </citation>
    <scope>NUCLEOTIDE SEQUENCE [LARGE SCALE GENOMIC DNA]</scope>
    <source>
        <strain evidence="9">cv. SF193</strain>
        <tissue evidence="7">Leaves</tissue>
    </source>
</reference>
<dbReference type="EMBL" id="MNCJ02000327">
    <property type="protein sequence ID" value="KAF5776952.1"/>
    <property type="molecule type" value="Genomic_DNA"/>
</dbReference>
<keyword evidence="9" id="KW-1185">Reference proteome</keyword>
<evidence type="ECO:0000256" key="3">
    <source>
        <dbReference type="ARBA" id="ARBA00022705"/>
    </source>
</evidence>
<evidence type="ECO:0000256" key="4">
    <source>
        <dbReference type="ARBA" id="ARBA00023242"/>
    </source>
</evidence>
<evidence type="ECO:0000313" key="8">
    <source>
        <dbReference type="EMBL" id="OTF93674.1"/>
    </source>
</evidence>
<dbReference type="AlphaFoldDB" id="A0A251S493"/>
<proteinExistence type="inferred from homology"/>
<feature type="domain" description="DNA replication complex GINS protein PSF1 C-terminal" evidence="6">
    <location>
        <begin position="147"/>
        <end position="197"/>
    </location>
</feature>
<dbReference type="SUPFAM" id="SSF158573">
    <property type="entry name" value="GINS helical bundle-like"/>
    <property type="match status" value="1"/>
</dbReference>
<organism evidence="8 9">
    <name type="scientific">Helianthus annuus</name>
    <name type="common">Common sunflower</name>
    <dbReference type="NCBI Taxonomy" id="4232"/>
    <lineage>
        <taxon>Eukaryota</taxon>
        <taxon>Viridiplantae</taxon>
        <taxon>Streptophyta</taxon>
        <taxon>Embryophyta</taxon>
        <taxon>Tracheophyta</taxon>
        <taxon>Spermatophyta</taxon>
        <taxon>Magnoliopsida</taxon>
        <taxon>eudicotyledons</taxon>
        <taxon>Gunneridae</taxon>
        <taxon>Pentapetalae</taxon>
        <taxon>asterids</taxon>
        <taxon>campanulids</taxon>
        <taxon>Asterales</taxon>
        <taxon>Asteraceae</taxon>
        <taxon>Asteroideae</taxon>
        <taxon>Heliantheae alliance</taxon>
        <taxon>Heliantheae</taxon>
        <taxon>Helianthus</taxon>
    </lineage>
</organism>
<dbReference type="Pfam" id="PF24997">
    <property type="entry name" value="PSF1_C"/>
    <property type="match status" value="1"/>
</dbReference>